<accession>A0ABW9QQU2</accession>
<dbReference type="InterPro" id="IPR012349">
    <property type="entry name" value="Split_barrel_FMN-bd"/>
</dbReference>
<dbReference type="EMBL" id="WJHE01000244">
    <property type="protein sequence ID" value="MST32205.1"/>
    <property type="molecule type" value="Genomic_DNA"/>
</dbReference>
<dbReference type="InterPro" id="IPR050268">
    <property type="entry name" value="NADH-dep_flavin_reductase"/>
</dbReference>
<keyword evidence="2" id="KW-0560">Oxidoreductase</keyword>
<dbReference type="PANTHER" id="PTHR30466:SF11">
    <property type="entry name" value="FLAVIN-DEPENDENT MONOOXYGENASE, REDUCTASE SUBUNIT HSAB"/>
    <property type="match status" value="1"/>
</dbReference>
<evidence type="ECO:0000259" key="3">
    <source>
        <dbReference type="SMART" id="SM00903"/>
    </source>
</evidence>
<dbReference type="SUPFAM" id="SSF50475">
    <property type="entry name" value="FMN-binding split barrel"/>
    <property type="match status" value="1"/>
</dbReference>
<evidence type="ECO:0000313" key="4">
    <source>
        <dbReference type="EMBL" id="MST32205.1"/>
    </source>
</evidence>
<dbReference type="Pfam" id="PF01613">
    <property type="entry name" value="Flavin_Reduct"/>
    <property type="match status" value="1"/>
</dbReference>
<keyword evidence="5" id="KW-1185">Reference proteome</keyword>
<evidence type="ECO:0000256" key="2">
    <source>
        <dbReference type="ARBA" id="ARBA00023002"/>
    </source>
</evidence>
<comment type="caution">
    <text evidence="4">The sequence shown here is derived from an EMBL/GenBank/DDBJ whole genome shotgun (WGS) entry which is preliminary data.</text>
</comment>
<organism evidence="4 5">
    <name type="scientific">Acidiferrimicrobium australe</name>
    <dbReference type="NCBI Taxonomy" id="2664430"/>
    <lineage>
        <taxon>Bacteria</taxon>
        <taxon>Bacillati</taxon>
        <taxon>Actinomycetota</taxon>
        <taxon>Acidimicrobiia</taxon>
        <taxon>Acidimicrobiales</taxon>
        <taxon>Acidimicrobiaceae</taxon>
        <taxon>Acidiferrimicrobium</taxon>
    </lineage>
</organism>
<dbReference type="Gene3D" id="2.30.110.10">
    <property type="entry name" value="Electron Transport, Fmn-binding Protein, Chain A"/>
    <property type="match status" value="1"/>
</dbReference>
<feature type="non-terminal residue" evidence="4">
    <location>
        <position position="1"/>
    </location>
</feature>
<protein>
    <recommendedName>
        <fullName evidence="3">Flavin reductase like domain-containing protein</fullName>
    </recommendedName>
</protein>
<proteinExistence type="inferred from homology"/>
<evidence type="ECO:0000256" key="1">
    <source>
        <dbReference type="ARBA" id="ARBA00008898"/>
    </source>
</evidence>
<sequence>RDPARRLRGRLAAPVTVWTAGGGDGGGGGGTPAEPVGLTVSSVLVAEGAPPEVVGLLGPLSDFWDAARATKRFVLHVLGAGQADLAERFAGHYPGDPYEGLRVSASPAGPVLEDCDTRAACSLTGQLEVGHGLLVRATLDEITVGGELVDPLVHFRGRYLTIASRLAGGHPG</sequence>
<reference evidence="4 5" key="1">
    <citation type="submission" date="2019-11" db="EMBL/GenBank/DDBJ databases">
        <title>Acidiferrimicrobium australis gen. nov., sp. nov., an acidophilic and obligately heterotrophic, member of the Actinobacteria that catalyses dissimilatory oxido- reduction of iron isolated from metal-rich acidic water in Chile.</title>
        <authorList>
            <person name="Gonzalez D."/>
            <person name="Huber K."/>
            <person name="Hedrich S."/>
            <person name="Rojas-Villalobos C."/>
            <person name="Quatrini R."/>
            <person name="Dinamarca M.A."/>
            <person name="Schwarz A."/>
            <person name="Canales C."/>
            <person name="Nancucheo I."/>
        </authorList>
    </citation>
    <scope>NUCLEOTIDE SEQUENCE [LARGE SCALE GENOMIC DNA]</scope>
    <source>
        <strain evidence="4 5">USS-CCA1</strain>
    </source>
</reference>
<gene>
    <name evidence="4" type="ORF">GHK86_05625</name>
</gene>
<dbReference type="Proteomes" id="UP000437736">
    <property type="component" value="Unassembled WGS sequence"/>
</dbReference>
<feature type="domain" description="Flavin reductase like" evidence="3">
    <location>
        <begin position="8"/>
        <end position="161"/>
    </location>
</feature>
<name>A0ABW9QQU2_9ACTN</name>
<comment type="similarity">
    <text evidence="1">Belongs to the non-flavoprotein flavin reductase family.</text>
</comment>
<dbReference type="SMART" id="SM00903">
    <property type="entry name" value="Flavin_Reduct"/>
    <property type="match status" value="1"/>
</dbReference>
<dbReference type="InterPro" id="IPR002563">
    <property type="entry name" value="Flavin_Rdtase-like_dom"/>
</dbReference>
<evidence type="ECO:0000313" key="5">
    <source>
        <dbReference type="Proteomes" id="UP000437736"/>
    </source>
</evidence>
<dbReference type="PANTHER" id="PTHR30466">
    <property type="entry name" value="FLAVIN REDUCTASE"/>
    <property type="match status" value="1"/>
</dbReference>